<name>A0A1I7W6K4_HETBA</name>
<proteinExistence type="predicted"/>
<sequence>MPRHEETIWRNTNLDVKKLKYNEVEAYINPKRGGIERTDHPTSPFVLRAPSLSFRYFLLYL</sequence>
<accession>A0A1I7W6K4</accession>
<evidence type="ECO:0000313" key="1">
    <source>
        <dbReference type="Proteomes" id="UP000095283"/>
    </source>
</evidence>
<organism evidence="1 2">
    <name type="scientific">Heterorhabditis bacteriophora</name>
    <name type="common">Entomopathogenic nematode worm</name>
    <dbReference type="NCBI Taxonomy" id="37862"/>
    <lineage>
        <taxon>Eukaryota</taxon>
        <taxon>Metazoa</taxon>
        <taxon>Ecdysozoa</taxon>
        <taxon>Nematoda</taxon>
        <taxon>Chromadorea</taxon>
        <taxon>Rhabditida</taxon>
        <taxon>Rhabditina</taxon>
        <taxon>Rhabditomorpha</taxon>
        <taxon>Strongyloidea</taxon>
        <taxon>Heterorhabditidae</taxon>
        <taxon>Heterorhabditis</taxon>
    </lineage>
</organism>
<dbReference type="Proteomes" id="UP000095283">
    <property type="component" value="Unplaced"/>
</dbReference>
<keyword evidence="1" id="KW-1185">Reference proteome</keyword>
<dbReference type="AlphaFoldDB" id="A0A1I7W6K4"/>
<protein>
    <submittedName>
        <fullName evidence="2">Protein Wnt</fullName>
    </submittedName>
</protein>
<dbReference type="WBParaSite" id="Hba_00265">
    <property type="protein sequence ID" value="Hba_00265"/>
    <property type="gene ID" value="Hba_00265"/>
</dbReference>
<reference evidence="2" key="1">
    <citation type="submission" date="2016-11" db="UniProtKB">
        <authorList>
            <consortium name="WormBaseParasite"/>
        </authorList>
    </citation>
    <scope>IDENTIFICATION</scope>
</reference>
<evidence type="ECO:0000313" key="2">
    <source>
        <dbReference type="WBParaSite" id="Hba_00265"/>
    </source>
</evidence>